<organism evidence="2 3">
    <name type="scientific">Candidatus Accumulibacter meliphilus</name>
    <dbReference type="NCBI Taxonomy" id="2211374"/>
    <lineage>
        <taxon>Bacteria</taxon>
        <taxon>Pseudomonadati</taxon>
        <taxon>Pseudomonadota</taxon>
        <taxon>Betaproteobacteria</taxon>
        <taxon>Candidatus Accumulibacter</taxon>
    </lineage>
</organism>
<protein>
    <submittedName>
        <fullName evidence="2">Lactate utilization protein</fullName>
    </submittedName>
</protein>
<dbReference type="InterPro" id="IPR003741">
    <property type="entry name" value="LUD_dom"/>
</dbReference>
<dbReference type="Pfam" id="PF02589">
    <property type="entry name" value="LUD_dom"/>
    <property type="match status" value="1"/>
</dbReference>
<name>A0A369XGB8_9PROT</name>
<dbReference type="InterPro" id="IPR037171">
    <property type="entry name" value="NagB/RpiA_transferase-like"/>
</dbReference>
<dbReference type="AlphaFoldDB" id="A0A369XGB8"/>
<sequence>MSARANILQRLRAAPQGRVPLAPAVPAFYDAIRAATPASTRTARIELFCEKMAFWHGEVVRVTHDNWPQKLREICAAKGVRSLLYGEASAHAEALKAAGIAGLKPYDRPVGEWKKELFDDTDAGLTSTRGGIAETGTLIIWPDANEPRLMSLVPPIHFALLDADQLHDTLFDAMCAQRWSESMPTNALLVSGPSKTADIQVTLAYGAHGPKELVVLLLDNELSEVSEVNEVNAEEGP</sequence>
<dbReference type="Gene3D" id="3.40.50.10420">
    <property type="entry name" value="NagB/RpiA/CoA transferase-like"/>
    <property type="match status" value="1"/>
</dbReference>
<dbReference type="Proteomes" id="UP000253831">
    <property type="component" value="Unassembled WGS sequence"/>
</dbReference>
<gene>
    <name evidence="2" type="ORF">DVS81_19520</name>
</gene>
<dbReference type="InterPro" id="IPR024185">
    <property type="entry name" value="FTHF_cligase-like_sf"/>
</dbReference>
<accession>A0A369XGB8</accession>
<evidence type="ECO:0000313" key="3">
    <source>
        <dbReference type="Proteomes" id="UP000253831"/>
    </source>
</evidence>
<reference evidence="2 3" key="1">
    <citation type="submission" date="2018-05" db="EMBL/GenBank/DDBJ databases">
        <title>Integrated omic analyses show evidence that a Ca. Accumulibacter phosphatis strain performs denitrification under micro-aerobic conditions.</title>
        <authorList>
            <person name="Camejo P.Y."/>
            <person name="Katherine M.D."/>
            <person name="Daniel N.R."/>
        </authorList>
    </citation>
    <scope>NUCLEOTIDE SEQUENCE [LARGE SCALE GENOMIC DNA]</scope>
    <source>
        <strain evidence="2">UW-LDO-IC</strain>
    </source>
</reference>
<dbReference type="PANTHER" id="PTHR43682">
    <property type="entry name" value="LACTATE UTILIZATION PROTEIN C"/>
    <property type="match status" value="1"/>
</dbReference>
<comment type="caution">
    <text evidence="2">The sequence shown here is derived from an EMBL/GenBank/DDBJ whole genome shotgun (WGS) entry which is preliminary data.</text>
</comment>
<feature type="domain" description="LUD" evidence="1">
    <location>
        <begin position="45"/>
        <end position="218"/>
    </location>
</feature>
<proteinExistence type="predicted"/>
<dbReference type="PANTHER" id="PTHR43682:SF1">
    <property type="entry name" value="LACTATE UTILIZATION PROTEIN C"/>
    <property type="match status" value="1"/>
</dbReference>
<evidence type="ECO:0000313" key="2">
    <source>
        <dbReference type="EMBL" id="RDE48914.1"/>
    </source>
</evidence>
<evidence type="ECO:0000259" key="1">
    <source>
        <dbReference type="Pfam" id="PF02589"/>
    </source>
</evidence>
<dbReference type="SUPFAM" id="SSF100950">
    <property type="entry name" value="NagB/RpiA/CoA transferase-like"/>
    <property type="match status" value="1"/>
</dbReference>
<dbReference type="EMBL" id="QPGA01000071">
    <property type="protein sequence ID" value="RDE48914.1"/>
    <property type="molecule type" value="Genomic_DNA"/>
</dbReference>